<protein>
    <recommendedName>
        <fullName evidence="3">Tail tube protein</fullName>
    </recommendedName>
</protein>
<accession>A0A2T6APG1</accession>
<comment type="caution">
    <text evidence="1">The sequence shown here is derived from an EMBL/GenBank/DDBJ whole genome shotgun (WGS) entry which is preliminary data.</text>
</comment>
<reference evidence="1 2" key="1">
    <citation type="submission" date="2018-04" db="EMBL/GenBank/DDBJ databases">
        <title>Genomic Encyclopedia of Archaeal and Bacterial Type Strains, Phase II (KMG-II): from individual species to whole genera.</title>
        <authorList>
            <person name="Goeker M."/>
        </authorList>
    </citation>
    <scope>NUCLEOTIDE SEQUENCE [LARGE SCALE GENOMIC DNA]</scope>
    <source>
        <strain evidence="1 2">DSM 21823</strain>
    </source>
</reference>
<evidence type="ECO:0000313" key="2">
    <source>
        <dbReference type="Proteomes" id="UP000244224"/>
    </source>
</evidence>
<dbReference type="Proteomes" id="UP000244224">
    <property type="component" value="Unassembled WGS sequence"/>
</dbReference>
<organism evidence="1 2">
    <name type="scientific">Gemmobacter caeni</name>
    <dbReference type="NCBI Taxonomy" id="589035"/>
    <lineage>
        <taxon>Bacteria</taxon>
        <taxon>Pseudomonadati</taxon>
        <taxon>Pseudomonadota</taxon>
        <taxon>Alphaproteobacteria</taxon>
        <taxon>Rhodobacterales</taxon>
        <taxon>Paracoccaceae</taxon>
        <taxon>Gemmobacter</taxon>
    </lineage>
</organism>
<keyword evidence="2" id="KW-1185">Reference proteome</keyword>
<sequence length="144" mass="14972">MALITYIGGTVAVSAAVPATVDQAGFAALTYTAVGSITEWGEVGDSSEDVTETTLAGRTYHANGALDGGSVAFTILSNGTDAGLTILKTKNNTNDEVSVKITDPDGQITYFFGKVANLKDRQRTASTMKGQTGEFRVNSATVRV</sequence>
<dbReference type="OrthoDB" id="7872280at2"/>
<dbReference type="RefSeq" id="WP_108130548.1">
    <property type="nucleotide sequence ID" value="NZ_QBKP01000021.1"/>
</dbReference>
<evidence type="ECO:0000313" key="1">
    <source>
        <dbReference type="EMBL" id="PTX45636.1"/>
    </source>
</evidence>
<evidence type="ECO:0008006" key="3">
    <source>
        <dbReference type="Google" id="ProtNLM"/>
    </source>
</evidence>
<gene>
    <name evidence="1" type="ORF">C8N34_12166</name>
</gene>
<dbReference type="Gene3D" id="4.10.410.40">
    <property type="match status" value="1"/>
</dbReference>
<proteinExistence type="predicted"/>
<dbReference type="EMBL" id="QBKP01000021">
    <property type="protein sequence ID" value="PTX45636.1"/>
    <property type="molecule type" value="Genomic_DNA"/>
</dbReference>
<dbReference type="AlphaFoldDB" id="A0A2T6APG1"/>
<name>A0A2T6APG1_9RHOB</name>